<dbReference type="EMBL" id="EQ974138">
    <property type="protein sequence ID" value="EEF32886.1"/>
    <property type="molecule type" value="Genomic_DNA"/>
</dbReference>
<organism evidence="4 5">
    <name type="scientific">Ricinus communis</name>
    <name type="common">Castor bean</name>
    <dbReference type="NCBI Taxonomy" id="3988"/>
    <lineage>
        <taxon>Eukaryota</taxon>
        <taxon>Viridiplantae</taxon>
        <taxon>Streptophyta</taxon>
        <taxon>Embryophyta</taxon>
        <taxon>Tracheophyta</taxon>
        <taxon>Spermatophyta</taxon>
        <taxon>Magnoliopsida</taxon>
        <taxon>eudicotyledons</taxon>
        <taxon>Gunneridae</taxon>
        <taxon>Pentapetalae</taxon>
        <taxon>rosids</taxon>
        <taxon>fabids</taxon>
        <taxon>Malpighiales</taxon>
        <taxon>Euphorbiaceae</taxon>
        <taxon>Acalyphoideae</taxon>
        <taxon>Acalypheae</taxon>
        <taxon>Ricinus</taxon>
    </lineage>
</organism>
<dbReference type="Proteomes" id="UP000008311">
    <property type="component" value="Unassembled WGS sequence"/>
</dbReference>
<proteinExistence type="inferred from homology"/>
<dbReference type="GO" id="GO:0003676">
    <property type="term" value="F:nucleic acid binding"/>
    <property type="evidence" value="ECO:0007669"/>
    <property type="project" value="InterPro"/>
</dbReference>
<dbReference type="SMART" id="SM00733">
    <property type="entry name" value="Mterf"/>
    <property type="match status" value="10"/>
</dbReference>
<dbReference type="Pfam" id="PF02536">
    <property type="entry name" value="mTERF"/>
    <property type="match status" value="2"/>
</dbReference>
<keyword evidence="2" id="KW-0805">Transcription regulation</keyword>
<keyword evidence="5" id="KW-1185">Reference proteome</keyword>
<evidence type="ECO:0000313" key="5">
    <source>
        <dbReference type="Proteomes" id="UP000008311"/>
    </source>
</evidence>
<dbReference type="GO" id="GO:0006353">
    <property type="term" value="P:DNA-templated transcription termination"/>
    <property type="evidence" value="ECO:0007669"/>
    <property type="project" value="UniProtKB-KW"/>
</dbReference>
<sequence length="515" mass="59548">MVKKVMDMGFEPSKITFIRALFFQMTQETWERKVEVYRKWGFSADENLSIFRKNPTFMIRSEVKVIRILNFLVCKMGWQIADVVSVPVVLTCNLEMRIIPRCLAFRILLSKSLIKADIGLSSVLMPSDEHFLEWFVIKHQERVPQLLDLFQRKINLEELDSFDEKSWILGHAETAKTLSKWVHFDTPENPNSVLMFFKDQGFNNSQISRIVKERPQVLLADPKSSLLPKLEFLRSMGASSSDLSIIVSKNAHLLCRSLELYLIPCCDILKSALVSDDEKVIKTLKRMSTFSMPKLLKYFTVNLSFLREIGVPLSAIPILVANYPMVMCRKVSKFTEGVEKLMKMGFDPSKQSFVWELPVFLLMSNKTWQHKVEVYRRWGISKDEFWSIFKKQPLCMNISEKNVMTKMHFFVCEMGWRPADIVRVPTVLCYNLEARIIPRCSVVRVLLLKGLIKDDIPVSSVLIASEKVFLKRFVMKHLEEVPQLLDLFQGKVSLAELGFGFDEKSGNLGHATYQS</sequence>
<comment type="similarity">
    <text evidence="1">Belongs to the mTERF family.</text>
</comment>
<dbReference type="eggNOG" id="KOG1267">
    <property type="taxonomic scope" value="Eukaryota"/>
</dbReference>
<evidence type="ECO:0000256" key="2">
    <source>
        <dbReference type="ARBA" id="ARBA00022472"/>
    </source>
</evidence>
<protein>
    <submittedName>
        <fullName evidence="4">Uncharacterized protein</fullName>
    </submittedName>
</protein>
<dbReference type="GO" id="GO:0009507">
    <property type="term" value="C:chloroplast"/>
    <property type="evidence" value="ECO:0000318"/>
    <property type="project" value="GO_Central"/>
</dbReference>
<dbReference type="AlphaFoldDB" id="B9SU07"/>
<dbReference type="PANTHER" id="PTHR13068">
    <property type="entry name" value="CGI-12 PROTEIN-RELATED"/>
    <property type="match status" value="1"/>
</dbReference>
<dbReference type="InterPro" id="IPR038538">
    <property type="entry name" value="MTERF_sf"/>
</dbReference>
<evidence type="ECO:0000256" key="3">
    <source>
        <dbReference type="ARBA" id="ARBA00022946"/>
    </source>
</evidence>
<dbReference type="Gene3D" id="1.25.70.10">
    <property type="entry name" value="Transcription termination factor 3, mitochondrial"/>
    <property type="match status" value="3"/>
</dbReference>
<evidence type="ECO:0000313" key="4">
    <source>
        <dbReference type="EMBL" id="EEF32886.1"/>
    </source>
</evidence>
<gene>
    <name evidence="4" type="ORF">RCOM_0454380</name>
</gene>
<name>B9SU07_RICCO</name>
<dbReference type="PANTHER" id="PTHR13068:SF185">
    <property type="match status" value="1"/>
</dbReference>
<accession>B9SU07</accession>
<dbReference type="InterPro" id="IPR003690">
    <property type="entry name" value="MTERF"/>
</dbReference>
<dbReference type="FunFam" id="1.25.70.10:FF:000001">
    <property type="entry name" value="Mitochondrial transcription termination factor-like"/>
    <property type="match status" value="2"/>
</dbReference>
<evidence type="ECO:0000256" key="1">
    <source>
        <dbReference type="ARBA" id="ARBA00007692"/>
    </source>
</evidence>
<keyword evidence="2" id="KW-0804">Transcription</keyword>
<reference evidence="5" key="1">
    <citation type="journal article" date="2010" name="Nat. Biotechnol.">
        <title>Draft genome sequence of the oilseed species Ricinus communis.</title>
        <authorList>
            <person name="Chan A.P."/>
            <person name="Crabtree J."/>
            <person name="Zhao Q."/>
            <person name="Lorenzi H."/>
            <person name="Orvis J."/>
            <person name="Puiu D."/>
            <person name="Melake-Berhan A."/>
            <person name="Jones K.M."/>
            <person name="Redman J."/>
            <person name="Chen G."/>
            <person name="Cahoon E.B."/>
            <person name="Gedil M."/>
            <person name="Stanke M."/>
            <person name="Haas B.J."/>
            <person name="Wortman J.R."/>
            <person name="Fraser-Liggett C.M."/>
            <person name="Ravel J."/>
            <person name="Rabinowicz P.D."/>
        </authorList>
    </citation>
    <scope>NUCLEOTIDE SEQUENCE [LARGE SCALE GENOMIC DNA]</scope>
    <source>
        <strain evidence="5">cv. Hale</strain>
    </source>
</reference>
<dbReference type="STRING" id="3988.B9SU07"/>
<dbReference type="GO" id="GO:0009658">
    <property type="term" value="P:chloroplast organization"/>
    <property type="evidence" value="ECO:0000318"/>
    <property type="project" value="GO_Central"/>
</dbReference>
<keyword evidence="3" id="KW-0809">Transit peptide</keyword>
<keyword evidence="2" id="KW-0806">Transcription termination</keyword>
<dbReference type="InParanoid" id="B9SU07"/>